<feature type="compositionally biased region" description="Basic and acidic residues" evidence="2">
    <location>
        <begin position="23"/>
        <end position="36"/>
    </location>
</feature>
<evidence type="ECO:0008006" key="6">
    <source>
        <dbReference type="Google" id="ProtNLM"/>
    </source>
</evidence>
<proteinExistence type="predicted"/>
<sequence length="236" mass="25878">MKKIVGVLLVSSILLFSACSSDNKTETTDSTSKRETALSSTKDSQKKEADRIKKQAEEAEKKKQEEIAKKVFEADTAMKNAEANPTDETLAAAKKAIEAIPGGNADLSTRLEAATANLEAIKQQAAAQAQQQSSDMPADWWGTAADWEQAKAQGWTKEGYEQQQRASENESNPTTSPEQDMYNLSLSEFINKYGMTPAAYQMQNGMTAEEALQNTPQDKKTSGEIQTENLREQGLE</sequence>
<dbReference type="AlphaFoldDB" id="A0A437ULP4"/>
<accession>A0A437ULP4</accession>
<feature type="signal peptide" evidence="3">
    <location>
        <begin position="1"/>
        <end position="21"/>
    </location>
</feature>
<organism evidence="4 5">
    <name type="scientific">Enterococcus avium</name>
    <name type="common">Streptococcus avium</name>
    <dbReference type="NCBI Taxonomy" id="33945"/>
    <lineage>
        <taxon>Bacteria</taxon>
        <taxon>Bacillati</taxon>
        <taxon>Bacillota</taxon>
        <taxon>Bacilli</taxon>
        <taxon>Lactobacillales</taxon>
        <taxon>Enterococcaceae</taxon>
        <taxon>Enterococcus</taxon>
    </lineage>
</organism>
<evidence type="ECO:0000313" key="4">
    <source>
        <dbReference type="EMBL" id="RVU94573.1"/>
    </source>
</evidence>
<feature type="compositionally biased region" description="Polar residues" evidence="2">
    <location>
        <begin position="206"/>
        <end position="216"/>
    </location>
</feature>
<evidence type="ECO:0000256" key="2">
    <source>
        <dbReference type="SAM" id="MobiDB-lite"/>
    </source>
</evidence>
<comment type="caution">
    <text evidence="4">The sequence shown here is derived from an EMBL/GenBank/DDBJ whole genome shotgun (WGS) entry which is preliminary data.</text>
</comment>
<name>A0A437ULP4_ENTAV</name>
<evidence type="ECO:0000313" key="5">
    <source>
        <dbReference type="Proteomes" id="UP000288388"/>
    </source>
</evidence>
<feature type="coiled-coil region" evidence="1">
    <location>
        <begin position="104"/>
        <end position="131"/>
    </location>
</feature>
<feature type="chain" id="PRO_5038754948" description="Lipoprotein" evidence="3">
    <location>
        <begin position="22"/>
        <end position="236"/>
    </location>
</feature>
<reference evidence="4 5" key="1">
    <citation type="submission" date="2018-12" db="EMBL/GenBank/DDBJ databases">
        <title>A novel vanA-carrying plasmid in a clinical isolate of Enterococcus avium.</title>
        <authorList>
            <person name="Bernasconi O.J."/>
            <person name="Luzzaro F."/>
            <person name="Endimiani A."/>
        </authorList>
    </citation>
    <scope>NUCLEOTIDE SEQUENCE [LARGE SCALE GENOMIC DNA]</scope>
    <source>
        <strain evidence="4 5">LC0559/18</strain>
    </source>
</reference>
<feature type="region of interest" description="Disordered" evidence="2">
    <location>
        <begin position="21"/>
        <end position="64"/>
    </location>
</feature>
<evidence type="ECO:0000256" key="3">
    <source>
        <dbReference type="SAM" id="SignalP"/>
    </source>
</evidence>
<evidence type="ECO:0000256" key="1">
    <source>
        <dbReference type="SAM" id="Coils"/>
    </source>
</evidence>
<feature type="compositionally biased region" description="Basic and acidic residues" evidence="2">
    <location>
        <begin position="43"/>
        <end position="64"/>
    </location>
</feature>
<feature type="region of interest" description="Disordered" evidence="2">
    <location>
        <begin position="206"/>
        <end position="236"/>
    </location>
</feature>
<dbReference type="EMBL" id="RYZS01000001">
    <property type="protein sequence ID" value="RVU94573.1"/>
    <property type="molecule type" value="Genomic_DNA"/>
</dbReference>
<dbReference type="Proteomes" id="UP000288388">
    <property type="component" value="Unassembled WGS sequence"/>
</dbReference>
<keyword evidence="1" id="KW-0175">Coiled coil</keyword>
<dbReference type="RefSeq" id="WP_127978628.1">
    <property type="nucleotide sequence ID" value="NZ_RYZS01000001.1"/>
</dbReference>
<feature type="region of interest" description="Disordered" evidence="2">
    <location>
        <begin position="145"/>
        <end position="183"/>
    </location>
</feature>
<protein>
    <recommendedName>
        <fullName evidence="6">Lipoprotein</fullName>
    </recommendedName>
</protein>
<feature type="compositionally biased region" description="Polar residues" evidence="2">
    <location>
        <begin position="161"/>
        <end position="183"/>
    </location>
</feature>
<gene>
    <name evidence="4" type="ORF">EK398_06780</name>
</gene>
<dbReference type="PROSITE" id="PS51257">
    <property type="entry name" value="PROKAR_LIPOPROTEIN"/>
    <property type="match status" value="1"/>
</dbReference>
<keyword evidence="3" id="KW-0732">Signal</keyword>